<protein>
    <submittedName>
        <fullName evidence="2">Uncharacterized protein</fullName>
    </submittedName>
</protein>
<comment type="caution">
    <text evidence="2">The sequence shown here is derived from an EMBL/GenBank/DDBJ whole genome shotgun (WGS) entry which is preliminary data.</text>
</comment>
<dbReference type="Proteomes" id="UP000315434">
    <property type="component" value="Unassembled WGS sequence"/>
</dbReference>
<sequence>MNERGKVLQKRLSLVKSGVCMKALLSAFLSTQSAFAQERGPADFGAFGQNVKVDVLDDGTWTGHREFRTRDNLMRFADPFADTKVAGAGAKANPELVTIAKVADALSYKIRVLPKPQADRASYRD</sequence>
<gene>
    <name evidence="2" type="ORF">EXN68_20440</name>
</gene>
<dbReference type="EMBL" id="SGNY01000007">
    <property type="protein sequence ID" value="TRA98478.1"/>
    <property type="molecule type" value="Genomic_DNA"/>
</dbReference>
<proteinExistence type="predicted"/>
<dbReference type="SUPFAM" id="SSF52743">
    <property type="entry name" value="Subtilisin-like"/>
    <property type="match status" value="1"/>
</dbReference>
<dbReference type="RefSeq" id="WP_142842589.1">
    <property type="nucleotide sequence ID" value="NZ_JAPZAC010000007.1"/>
</dbReference>
<feature type="signal peptide" evidence="1">
    <location>
        <begin position="1"/>
        <end position="36"/>
    </location>
</feature>
<keyword evidence="1" id="KW-0732">Signal</keyword>
<evidence type="ECO:0000313" key="2">
    <source>
        <dbReference type="EMBL" id="TRA98478.1"/>
    </source>
</evidence>
<dbReference type="AlphaFoldDB" id="A0A546XCJ8"/>
<accession>A0A546XCJ8</accession>
<evidence type="ECO:0000313" key="3">
    <source>
        <dbReference type="Proteomes" id="UP000315434"/>
    </source>
</evidence>
<evidence type="ECO:0000256" key="1">
    <source>
        <dbReference type="SAM" id="SignalP"/>
    </source>
</evidence>
<feature type="chain" id="PRO_5021887383" evidence="1">
    <location>
        <begin position="37"/>
        <end position="125"/>
    </location>
</feature>
<reference evidence="2 3" key="1">
    <citation type="journal article" date="2019" name="Appl. Microbiol. Biotechnol.">
        <title>Differential efficiency of wild type rhizogenic strains for rol gene transformation of plants.</title>
        <authorList>
            <person name="Desmet S."/>
            <person name="De Keyser E."/>
            <person name="Van Vaerenbergh J."/>
            <person name="Baeyen S."/>
            <person name="Van Huylenbroeck J."/>
            <person name="Geelen D."/>
            <person name="Dhooghe E."/>
        </authorList>
    </citation>
    <scope>NUCLEOTIDE SEQUENCE [LARGE SCALE GENOMIC DNA]</scope>
    <source>
        <strain evidence="2 3">GBBC3284</strain>
    </source>
</reference>
<name>A0A546XCJ8_RHIRH</name>
<dbReference type="InterPro" id="IPR036852">
    <property type="entry name" value="Peptidase_S8/S53_dom_sf"/>
</dbReference>
<dbReference type="GO" id="GO:0006508">
    <property type="term" value="P:proteolysis"/>
    <property type="evidence" value="ECO:0007669"/>
    <property type="project" value="InterPro"/>
</dbReference>
<organism evidence="2 3">
    <name type="scientific">Rhizobium rhizogenes</name>
    <name type="common">Agrobacterium rhizogenes</name>
    <dbReference type="NCBI Taxonomy" id="359"/>
    <lineage>
        <taxon>Bacteria</taxon>
        <taxon>Pseudomonadati</taxon>
        <taxon>Pseudomonadota</taxon>
        <taxon>Alphaproteobacteria</taxon>
        <taxon>Hyphomicrobiales</taxon>
        <taxon>Rhizobiaceae</taxon>
        <taxon>Rhizobium/Agrobacterium group</taxon>
        <taxon>Rhizobium</taxon>
    </lineage>
</organism>
<dbReference type="GO" id="GO:0004252">
    <property type="term" value="F:serine-type endopeptidase activity"/>
    <property type="evidence" value="ECO:0007669"/>
    <property type="project" value="InterPro"/>
</dbReference>